<reference evidence="10" key="1">
    <citation type="submission" date="2023-08" db="EMBL/GenBank/DDBJ databases">
        <authorList>
            <person name="Chen Y."/>
            <person name="Shah S."/>
            <person name="Dougan E. K."/>
            <person name="Thang M."/>
            <person name="Chan C."/>
        </authorList>
    </citation>
    <scope>NUCLEOTIDE SEQUENCE</scope>
</reference>
<gene>
    <name evidence="10" type="ORF">EVOR1521_LOCUS20066</name>
</gene>
<proteinExistence type="inferred from homology"/>
<evidence type="ECO:0000256" key="6">
    <source>
        <dbReference type="ARBA" id="ARBA00022989"/>
    </source>
</evidence>
<keyword evidence="6 9" id="KW-1133">Transmembrane helix</keyword>
<evidence type="ECO:0000256" key="9">
    <source>
        <dbReference type="SAM" id="Phobius"/>
    </source>
</evidence>
<comment type="similarity">
    <text evidence="2">Belongs to the SLC43A transporter (TC 2.A.1.44) family.</text>
</comment>
<dbReference type="PANTHER" id="PTHR20772">
    <property type="entry name" value="PROTEIN FMP42"/>
    <property type="match status" value="1"/>
</dbReference>
<organism evidence="10 11">
    <name type="scientific">Effrenium voratum</name>
    <dbReference type="NCBI Taxonomy" id="2562239"/>
    <lineage>
        <taxon>Eukaryota</taxon>
        <taxon>Sar</taxon>
        <taxon>Alveolata</taxon>
        <taxon>Dinophyceae</taxon>
        <taxon>Suessiales</taxon>
        <taxon>Symbiodiniaceae</taxon>
        <taxon>Effrenium</taxon>
    </lineage>
</organism>
<keyword evidence="4 9" id="KW-0812">Transmembrane</keyword>
<protein>
    <submittedName>
        <fullName evidence="10">Uncharacterized protein</fullName>
    </submittedName>
</protein>
<feature type="transmembrane region" description="Helical" evidence="9">
    <location>
        <begin position="178"/>
        <end position="198"/>
    </location>
</feature>
<feature type="region of interest" description="Disordered" evidence="8">
    <location>
        <begin position="478"/>
        <end position="514"/>
    </location>
</feature>
<feature type="transmembrane region" description="Helical" evidence="9">
    <location>
        <begin position="274"/>
        <end position="295"/>
    </location>
</feature>
<keyword evidence="3" id="KW-0813">Transport</keyword>
<dbReference type="SUPFAM" id="SSF103473">
    <property type="entry name" value="MFS general substrate transporter"/>
    <property type="match status" value="1"/>
</dbReference>
<evidence type="ECO:0000313" key="10">
    <source>
        <dbReference type="EMBL" id="CAJ1395686.1"/>
    </source>
</evidence>
<name>A0AA36IZF3_9DINO</name>
<feature type="compositionally biased region" description="Polar residues" evidence="8">
    <location>
        <begin position="478"/>
        <end position="495"/>
    </location>
</feature>
<keyword evidence="7 9" id="KW-0472">Membrane</keyword>
<keyword evidence="11" id="KW-1185">Reference proteome</keyword>
<dbReference type="GO" id="GO:0016020">
    <property type="term" value="C:membrane"/>
    <property type="evidence" value="ECO:0007669"/>
    <property type="project" value="UniProtKB-SubCell"/>
</dbReference>
<feature type="transmembrane region" description="Helical" evidence="9">
    <location>
        <begin position="393"/>
        <end position="414"/>
    </location>
</feature>
<dbReference type="EMBL" id="CAUJNA010003206">
    <property type="protein sequence ID" value="CAJ1395686.1"/>
    <property type="molecule type" value="Genomic_DNA"/>
</dbReference>
<feature type="transmembrane region" description="Helical" evidence="9">
    <location>
        <begin position="302"/>
        <end position="321"/>
    </location>
</feature>
<feature type="transmembrane region" description="Helical" evidence="9">
    <location>
        <begin position="85"/>
        <end position="108"/>
    </location>
</feature>
<feature type="transmembrane region" description="Helical" evidence="9">
    <location>
        <begin position="114"/>
        <end position="134"/>
    </location>
</feature>
<evidence type="ECO:0000256" key="4">
    <source>
        <dbReference type="ARBA" id="ARBA00022692"/>
    </source>
</evidence>
<evidence type="ECO:0000256" key="2">
    <source>
        <dbReference type="ARBA" id="ARBA00006595"/>
    </source>
</evidence>
<keyword evidence="5" id="KW-0029">Amino-acid transport</keyword>
<evidence type="ECO:0000256" key="1">
    <source>
        <dbReference type="ARBA" id="ARBA00004141"/>
    </source>
</evidence>
<sequence>MVPPRKLFLLILNFLSLVLFSGTVFGWTALSQILVEENFYDWLCDTAPCDAQTAALDAAFTLASTAYGISALPGGLLLDKAGPLVTIIVGGAIGVLSVAGIACLRFTFHTYHVDLFPVFLVGVAVGGSLIRFCGYSVGFLFPSHSALLIATASVLFDGSCLVFPLLRAIFSAGVGYEALFGSYAGFGLVLFILLPIAWKMNMPEMERVRAEAKARQQAGGSIETKTILQQMKSLEFLTIFLFSTVQLTHSNLYIGSVNDVNAEIAEKSGSTGQLAHVNTIVSFVIPMGFVAVPAITASIRRFGNVGTLQITNVLGILVNLLQMMPSLWLQAITVCLFATFRAYLFSNVPQFNAHYFGVLNMGRIQGICFLSGGLLNLVQVPLINYSLLTLKDFTLMLVICIVATLIPMIACVALQVQERRKLRESLLRPATPVPSVSSRRRSASLESIASMGEGIQRSASLGVLASAMHGSSTSLQVMSLCPSSSEGSPENQNHGLSMVEEAGPSFRSDRLSTM</sequence>
<evidence type="ECO:0000256" key="8">
    <source>
        <dbReference type="SAM" id="MobiDB-lite"/>
    </source>
</evidence>
<dbReference type="InterPro" id="IPR036259">
    <property type="entry name" value="MFS_trans_sf"/>
</dbReference>
<dbReference type="Proteomes" id="UP001178507">
    <property type="component" value="Unassembled WGS sequence"/>
</dbReference>
<evidence type="ECO:0000256" key="7">
    <source>
        <dbReference type="ARBA" id="ARBA00023136"/>
    </source>
</evidence>
<evidence type="ECO:0000256" key="3">
    <source>
        <dbReference type="ARBA" id="ARBA00022448"/>
    </source>
</evidence>
<feature type="transmembrane region" description="Helical" evidence="9">
    <location>
        <begin position="146"/>
        <end position="166"/>
    </location>
</feature>
<comment type="caution">
    <text evidence="10">The sequence shown here is derived from an EMBL/GenBank/DDBJ whole genome shotgun (WGS) entry which is preliminary data.</text>
</comment>
<dbReference type="AlphaFoldDB" id="A0AA36IZF3"/>
<accession>A0AA36IZF3</accession>
<dbReference type="PANTHER" id="PTHR20772:SF2">
    <property type="entry name" value="PROTEIN FMP42"/>
    <property type="match status" value="1"/>
</dbReference>
<evidence type="ECO:0000256" key="5">
    <source>
        <dbReference type="ARBA" id="ARBA00022970"/>
    </source>
</evidence>
<feature type="transmembrane region" description="Helical" evidence="9">
    <location>
        <begin position="367"/>
        <end position="387"/>
    </location>
</feature>
<feature type="transmembrane region" description="Helical" evidence="9">
    <location>
        <begin position="327"/>
        <end position="346"/>
    </location>
</feature>
<comment type="subcellular location">
    <subcellularLocation>
        <location evidence="1">Membrane</location>
        <topology evidence="1">Multi-pass membrane protein</topology>
    </subcellularLocation>
</comment>
<dbReference type="Gene3D" id="1.20.1250.20">
    <property type="entry name" value="MFS general substrate transporter like domains"/>
    <property type="match status" value="1"/>
</dbReference>
<dbReference type="InterPro" id="IPR052599">
    <property type="entry name" value="SLC43A_AATransporter"/>
</dbReference>
<evidence type="ECO:0000313" key="11">
    <source>
        <dbReference type="Proteomes" id="UP001178507"/>
    </source>
</evidence>
<dbReference type="GO" id="GO:0006865">
    <property type="term" value="P:amino acid transport"/>
    <property type="evidence" value="ECO:0007669"/>
    <property type="project" value="UniProtKB-KW"/>
</dbReference>